<accession>A0A023WNC9</accession>
<dbReference type="PATRIC" id="fig|316.97.peg.412"/>
<evidence type="ECO:0000313" key="1">
    <source>
        <dbReference type="EMBL" id="AHY41299.1"/>
    </source>
</evidence>
<keyword evidence="1" id="KW-0808">Transferase</keyword>
<dbReference type="InterPro" id="IPR002201">
    <property type="entry name" value="Glyco_trans_9"/>
</dbReference>
<dbReference type="AlphaFoldDB" id="A0A023WNC9"/>
<dbReference type="Pfam" id="PF01075">
    <property type="entry name" value="Glyco_transf_9"/>
    <property type="match status" value="1"/>
</dbReference>
<gene>
    <name evidence="1" type="ORF">UIB01_02025</name>
</gene>
<name>A0A023WNC9_STUST</name>
<dbReference type="Gene3D" id="3.40.50.2000">
    <property type="entry name" value="Glycogen Phosphorylase B"/>
    <property type="match status" value="2"/>
</dbReference>
<dbReference type="EMBL" id="CP007509">
    <property type="protein sequence ID" value="AHY41299.1"/>
    <property type="molecule type" value="Genomic_DNA"/>
</dbReference>
<reference evidence="1 2" key="1">
    <citation type="submission" date="2014-03" db="EMBL/GenBank/DDBJ databases">
        <title>Complete genome sequence of Pseudomonas stutzeri 19SMN4.</title>
        <authorList>
            <person name="Brunet-Galmes I."/>
            <person name="Nogales B."/>
            <person name="Busquets A."/>
            <person name="Pena A."/>
            <person name="Gomila M."/>
            <person name="Garcia-Valdes E."/>
            <person name="Lalucat J."/>
            <person name="Bennasar A."/>
            <person name="Bosch R."/>
        </authorList>
    </citation>
    <scope>NUCLEOTIDE SEQUENCE [LARGE SCALE GENOMIC DNA]</scope>
    <source>
        <strain evidence="1 2">19SMN4</strain>
    </source>
</reference>
<dbReference type="GO" id="GO:0016757">
    <property type="term" value="F:glycosyltransferase activity"/>
    <property type="evidence" value="ECO:0007669"/>
    <property type="project" value="InterPro"/>
</dbReference>
<dbReference type="SUPFAM" id="SSF53756">
    <property type="entry name" value="UDP-Glycosyltransferase/glycogen phosphorylase"/>
    <property type="match status" value="1"/>
</dbReference>
<organism evidence="1 2">
    <name type="scientific">Stutzerimonas stutzeri</name>
    <name type="common">Pseudomonas stutzeri</name>
    <dbReference type="NCBI Taxonomy" id="316"/>
    <lineage>
        <taxon>Bacteria</taxon>
        <taxon>Pseudomonadati</taxon>
        <taxon>Pseudomonadota</taxon>
        <taxon>Gammaproteobacteria</taxon>
        <taxon>Pseudomonadales</taxon>
        <taxon>Pseudomonadaceae</taxon>
        <taxon>Stutzerimonas</taxon>
    </lineage>
</organism>
<proteinExistence type="predicted"/>
<dbReference type="KEGG" id="pstu:UIB01_02025"/>
<protein>
    <submittedName>
        <fullName evidence="1">ADP-heptose--LPS heptosyltransferase</fullName>
    </submittedName>
</protein>
<evidence type="ECO:0000313" key="2">
    <source>
        <dbReference type="Proteomes" id="UP000025238"/>
    </source>
</evidence>
<sequence>MRTEMEWNGRRVVIAPCPALGDVTIYLRLAWLFHLAGAEVRFVSSLLKPAEKYFGWLKVELSEQVDLLHLCTQADLVICYINWLTCHPDSLDRVLEERNICFVTAKKLPAALKLDGREVVVGDHVFAGASRALCQSSRAGLTMVGWVDEYAATVFGLRSDAPINVDLSKHCADSKRRVAIFPTTPHAKKNYTTRGFRWLAQRLQKRGWLVEIVGMPHEIEVLARCFPGFSIRTFPDVRALMDFLVNCSVVVSNDSGGGHLGSLLGLQSFTVTRKHTGFVWRPGFNTRNEVLAPIVSFKLLGRYIWRPFIPIWRISKRLGYSR</sequence>
<dbReference type="Proteomes" id="UP000025238">
    <property type="component" value="Chromosome"/>
</dbReference>